<dbReference type="GO" id="GO:0016020">
    <property type="term" value="C:membrane"/>
    <property type="evidence" value="ECO:0007669"/>
    <property type="project" value="UniProtKB-SubCell"/>
</dbReference>
<feature type="transmembrane region" description="Helical" evidence="5">
    <location>
        <begin position="236"/>
        <end position="252"/>
    </location>
</feature>
<dbReference type="PANTHER" id="PTHR23294">
    <property type="entry name" value="ET TRANSLATION PRODUCT-RELATED"/>
    <property type="match status" value="1"/>
</dbReference>
<feature type="transmembrane region" description="Helical" evidence="5">
    <location>
        <begin position="71"/>
        <end position="89"/>
    </location>
</feature>
<evidence type="ECO:0000313" key="7">
    <source>
        <dbReference type="Proteomes" id="UP000481153"/>
    </source>
</evidence>
<comment type="caution">
    <text evidence="6">The sequence shown here is derived from an EMBL/GenBank/DDBJ whole genome shotgun (WGS) entry which is preliminary data.</text>
</comment>
<dbReference type="VEuPathDB" id="FungiDB:AeMF1_013413"/>
<organism evidence="6 7">
    <name type="scientific">Aphanomyces euteiches</name>
    <dbReference type="NCBI Taxonomy" id="100861"/>
    <lineage>
        <taxon>Eukaryota</taxon>
        <taxon>Sar</taxon>
        <taxon>Stramenopiles</taxon>
        <taxon>Oomycota</taxon>
        <taxon>Saprolegniomycetes</taxon>
        <taxon>Saprolegniales</taxon>
        <taxon>Verrucalvaceae</taxon>
        <taxon>Aphanomyces</taxon>
    </lineage>
</organism>
<dbReference type="EMBL" id="VJMJ01000261">
    <property type="protein sequence ID" value="KAF0724825.1"/>
    <property type="molecule type" value="Genomic_DNA"/>
</dbReference>
<feature type="transmembrane region" description="Helical" evidence="5">
    <location>
        <begin position="272"/>
        <end position="289"/>
    </location>
</feature>
<dbReference type="Gene3D" id="1.20.1250.20">
    <property type="entry name" value="MFS general substrate transporter like domains"/>
    <property type="match status" value="1"/>
</dbReference>
<feature type="transmembrane region" description="Helical" evidence="5">
    <location>
        <begin position="47"/>
        <end position="64"/>
    </location>
</feature>
<keyword evidence="2 5" id="KW-0812">Transmembrane</keyword>
<feature type="transmembrane region" description="Helical" evidence="5">
    <location>
        <begin position="406"/>
        <end position="431"/>
    </location>
</feature>
<feature type="transmembrane region" description="Helical" evidence="5">
    <location>
        <begin position="179"/>
        <end position="199"/>
    </location>
</feature>
<comment type="subcellular location">
    <subcellularLocation>
        <location evidence="1">Membrane</location>
        <topology evidence="1">Multi-pass membrane protein</topology>
    </subcellularLocation>
</comment>
<keyword evidence="3 5" id="KW-1133">Transmembrane helix</keyword>
<evidence type="ECO:0008006" key="8">
    <source>
        <dbReference type="Google" id="ProtNLM"/>
    </source>
</evidence>
<evidence type="ECO:0000256" key="5">
    <source>
        <dbReference type="SAM" id="Phobius"/>
    </source>
</evidence>
<evidence type="ECO:0000313" key="6">
    <source>
        <dbReference type="EMBL" id="KAF0724825.1"/>
    </source>
</evidence>
<gene>
    <name evidence="6" type="ORF">Ae201684_016574</name>
</gene>
<dbReference type="Pfam" id="PF05978">
    <property type="entry name" value="UNC-93"/>
    <property type="match status" value="1"/>
</dbReference>
<accession>A0A6G0WCZ3</accession>
<protein>
    <recommendedName>
        <fullName evidence="8">Major facilitator superfamily (MFS) profile domain-containing protein</fullName>
    </recommendedName>
</protein>
<dbReference type="AlphaFoldDB" id="A0A6G0WCZ3"/>
<dbReference type="PANTHER" id="PTHR23294:SF59">
    <property type="entry name" value="UNC93-LIKE PROTEIN C922.05C"/>
    <property type="match status" value="1"/>
</dbReference>
<keyword evidence="7" id="KW-1185">Reference proteome</keyword>
<proteinExistence type="predicted"/>
<name>A0A6G0WCZ3_9STRA</name>
<dbReference type="InterPro" id="IPR036259">
    <property type="entry name" value="MFS_trans_sf"/>
</dbReference>
<evidence type="ECO:0000256" key="2">
    <source>
        <dbReference type="ARBA" id="ARBA00022692"/>
    </source>
</evidence>
<evidence type="ECO:0000256" key="1">
    <source>
        <dbReference type="ARBA" id="ARBA00004141"/>
    </source>
</evidence>
<feature type="transmembrane region" description="Helical" evidence="5">
    <location>
        <begin position="101"/>
        <end position="124"/>
    </location>
</feature>
<reference evidence="6 7" key="1">
    <citation type="submission" date="2019-07" db="EMBL/GenBank/DDBJ databases">
        <title>Genomics analysis of Aphanomyces spp. identifies a new class of oomycete effector associated with host adaptation.</title>
        <authorList>
            <person name="Gaulin E."/>
        </authorList>
    </citation>
    <scope>NUCLEOTIDE SEQUENCE [LARGE SCALE GENOMIC DNA]</scope>
    <source>
        <strain evidence="6 7">ATCC 201684</strain>
    </source>
</reference>
<sequence length="453" mass="50523">MFWRNPTALAQVILVSVVCFTCPGLFNALTNIAAGVADPTITYNGSAILYAFFAVFGFFGGGVVNIIGPKWTLFIGTWGYVLYSLSLLFMDENYDKETNQYASLAKLYFYIANALLGIGAGFLWTAQGQMCMAYPTQETKGTYFAYFWVIFNLGGTLGGFMAFGTNYDLSTDGASASTLTYIIFLILMSCGALLSLFLANPENVVRNDGSRVLVARLPSPTQEILATARVFVDPKMLLLFPLFAYSNWFYSYHSFFNTAFFNTRSASLSSAFYWAAQMLGAYTVGIFLDRPGPKKFKALRSILIIGASVMVMWGAACWLQLDFDLSNDEGKQKNIDFQEARFYPKWLLYMYFGFNDAVVQVWSYWLMGQLSDDLGTLGRYSGYYKCVQSGMAAVAWRLNGIPVSGIASLTVSWAIAALGMVGAYISVYNYLADVPRDRYDEFDMLDEIAKDRR</sequence>
<feature type="transmembrane region" description="Helical" evidence="5">
    <location>
        <begin position="301"/>
        <end position="321"/>
    </location>
</feature>
<dbReference type="InterPro" id="IPR010291">
    <property type="entry name" value="Ion_channel_UNC-93"/>
</dbReference>
<dbReference type="Proteomes" id="UP000481153">
    <property type="component" value="Unassembled WGS sequence"/>
</dbReference>
<dbReference type="InterPro" id="IPR051617">
    <property type="entry name" value="UNC-93-like_regulator"/>
</dbReference>
<evidence type="ECO:0000256" key="4">
    <source>
        <dbReference type="ARBA" id="ARBA00023136"/>
    </source>
</evidence>
<dbReference type="SUPFAM" id="SSF103473">
    <property type="entry name" value="MFS general substrate transporter"/>
    <property type="match status" value="1"/>
</dbReference>
<evidence type="ECO:0000256" key="3">
    <source>
        <dbReference type="ARBA" id="ARBA00022989"/>
    </source>
</evidence>
<feature type="transmembrane region" description="Helical" evidence="5">
    <location>
        <begin position="145"/>
        <end position="167"/>
    </location>
</feature>
<keyword evidence="4 5" id="KW-0472">Membrane</keyword>